<feature type="active site" evidence="12">
    <location>
        <position position="403"/>
    </location>
</feature>
<keyword evidence="9 12" id="KW-0472">Membrane</keyword>
<feature type="active site" evidence="12">
    <location>
        <position position="228"/>
    </location>
</feature>
<protein>
    <recommendedName>
        <fullName evidence="12 13">Cardiolipin synthase</fullName>
        <shortName evidence="12">CL synthase</shortName>
        <ecNumber evidence="12 13">2.7.8.-</ecNumber>
    </recommendedName>
</protein>
<accession>A0A9X1QTC1</accession>
<dbReference type="EC" id="2.7.8.-" evidence="12 13"/>
<dbReference type="SMART" id="SM00155">
    <property type="entry name" value="PLDc"/>
    <property type="match status" value="2"/>
</dbReference>
<keyword evidence="2 12" id="KW-1003">Cell membrane</keyword>
<keyword evidence="16" id="KW-1185">Reference proteome</keyword>
<keyword evidence="4 12" id="KW-0808">Transferase</keyword>
<evidence type="ECO:0000256" key="9">
    <source>
        <dbReference type="ARBA" id="ARBA00023136"/>
    </source>
</evidence>
<evidence type="ECO:0000256" key="3">
    <source>
        <dbReference type="ARBA" id="ARBA00022516"/>
    </source>
</evidence>
<feature type="transmembrane region" description="Helical" evidence="12">
    <location>
        <begin position="36"/>
        <end position="57"/>
    </location>
</feature>
<evidence type="ECO:0000256" key="7">
    <source>
        <dbReference type="ARBA" id="ARBA00022989"/>
    </source>
</evidence>
<feature type="transmembrane region" description="Helical" evidence="12">
    <location>
        <begin position="5"/>
        <end position="24"/>
    </location>
</feature>
<dbReference type="GO" id="GO:0008808">
    <property type="term" value="F:cardiolipin synthase activity"/>
    <property type="evidence" value="ECO:0007669"/>
    <property type="project" value="UniProtKB-UniRule"/>
</dbReference>
<comment type="function">
    <text evidence="12">Catalyzes the reversible phosphatidyl group transfer from one phosphatidylglycerol molecule to another to form cardiolipin (CL) (diphosphatidylglycerol) and glycerol.</text>
</comment>
<dbReference type="SUPFAM" id="SSF56024">
    <property type="entry name" value="Phospholipase D/nuclease"/>
    <property type="match status" value="2"/>
</dbReference>
<evidence type="ECO:0000259" key="14">
    <source>
        <dbReference type="PROSITE" id="PS50035"/>
    </source>
</evidence>
<dbReference type="HAMAP" id="MF_01916">
    <property type="entry name" value="Cardiolipin_synth_Cls"/>
    <property type="match status" value="1"/>
</dbReference>
<keyword evidence="3 12" id="KW-0444">Lipid biosynthesis</keyword>
<feature type="active site" evidence="12">
    <location>
        <position position="221"/>
    </location>
</feature>
<dbReference type="PANTHER" id="PTHR21248">
    <property type="entry name" value="CARDIOLIPIN SYNTHASE"/>
    <property type="match status" value="1"/>
</dbReference>
<evidence type="ECO:0000256" key="11">
    <source>
        <dbReference type="ARBA" id="ARBA00023264"/>
    </source>
</evidence>
<reference evidence="15" key="1">
    <citation type="submission" date="2021-09" db="EMBL/GenBank/DDBJ databases">
        <title>Genome of Aequorivita sp. strain F47161.</title>
        <authorList>
            <person name="Wang Y."/>
        </authorList>
    </citation>
    <scope>NUCLEOTIDE SEQUENCE</scope>
    <source>
        <strain evidence="15">F47161</strain>
    </source>
</reference>
<evidence type="ECO:0000256" key="4">
    <source>
        <dbReference type="ARBA" id="ARBA00022679"/>
    </source>
</evidence>
<evidence type="ECO:0000313" key="16">
    <source>
        <dbReference type="Proteomes" id="UP001139461"/>
    </source>
</evidence>
<dbReference type="CDD" id="cd09112">
    <property type="entry name" value="PLDc_CLS_2"/>
    <property type="match status" value="1"/>
</dbReference>
<dbReference type="GO" id="GO:0032049">
    <property type="term" value="P:cardiolipin biosynthetic process"/>
    <property type="evidence" value="ECO:0007669"/>
    <property type="project" value="UniProtKB-UniRule"/>
</dbReference>
<keyword evidence="5 12" id="KW-0812">Transmembrane</keyword>
<organism evidence="15 16">
    <name type="scientific">Aequorivita vitellina</name>
    <dbReference type="NCBI Taxonomy" id="2874475"/>
    <lineage>
        <taxon>Bacteria</taxon>
        <taxon>Pseudomonadati</taxon>
        <taxon>Bacteroidota</taxon>
        <taxon>Flavobacteriia</taxon>
        <taxon>Flavobacteriales</taxon>
        <taxon>Flavobacteriaceae</taxon>
        <taxon>Aequorivita</taxon>
    </lineage>
</organism>
<comment type="subcellular location">
    <subcellularLocation>
        <location evidence="1 12">Cell membrane</location>
        <topology evidence="1 12">Multi-pass membrane protein</topology>
    </subcellularLocation>
</comment>
<keyword evidence="8 12" id="KW-0443">Lipid metabolism</keyword>
<evidence type="ECO:0000313" key="15">
    <source>
        <dbReference type="EMBL" id="MCG2417459.1"/>
    </source>
</evidence>
<dbReference type="EMBL" id="JAIRBA010000001">
    <property type="protein sequence ID" value="MCG2417459.1"/>
    <property type="molecule type" value="Genomic_DNA"/>
</dbReference>
<dbReference type="GO" id="GO:0005886">
    <property type="term" value="C:plasma membrane"/>
    <property type="evidence" value="ECO:0007669"/>
    <property type="project" value="UniProtKB-SubCell"/>
</dbReference>
<gene>
    <name evidence="15" type="primary">cls</name>
    <name evidence="15" type="ORF">K8089_00385</name>
</gene>
<evidence type="ECO:0000256" key="1">
    <source>
        <dbReference type="ARBA" id="ARBA00004651"/>
    </source>
</evidence>
<sequence>MNWILLSEIIYGIIVVLVSLRVVYDTQNTTKTLAYLLAIIFLPFIGIIIYFSFGINYRKRKMYSKKIFNNAKLKKTIQNRIFETSQTVINTRYETVKNFKKLASLVLNEISSPISQGNDVTLLHNGENKFPSVLEALSNAKDHIHIEYYIFDAGEIGRKIIDLLIQKAQQGVTVRFIYDDFGSREIRKKQVPRLRAAGVSAFPFYKIKLIALANRLNYRNHRKIIVVDGILGFVGGINVSDKYINDTQKKNDLFWRDTHLKIEGPAVKSLQYVFIGDWNYCSGEQLEPTKILFPDDEEFPSEADKIVQIAFSGPDSDTPLIQQTLLQAINLAKEEILITTPYFMPGDSILESLVIAAASGTKVKILVPGASDSNFVNYAARSFYGRLLNAGAKIYCYQKGFVHAKTMVVDKQLTIVGTANMDIRSFDLNFEVNAIVYDEEIAHQLRQTFYDDLKDATSIDLKSWNTRSKFTQLMEKLAGLFSPLM</sequence>
<evidence type="ECO:0000256" key="2">
    <source>
        <dbReference type="ARBA" id="ARBA00022475"/>
    </source>
</evidence>
<dbReference type="CDD" id="cd09110">
    <property type="entry name" value="PLDc_CLS_1"/>
    <property type="match status" value="1"/>
</dbReference>
<feature type="active site" evidence="12">
    <location>
        <position position="223"/>
    </location>
</feature>
<evidence type="ECO:0000256" key="8">
    <source>
        <dbReference type="ARBA" id="ARBA00023098"/>
    </source>
</evidence>
<proteinExistence type="inferred from homology"/>
<dbReference type="InterPro" id="IPR025202">
    <property type="entry name" value="PLD-like_dom"/>
</dbReference>
<dbReference type="PROSITE" id="PS50035">
    <property type="entry name" value="PLD"/>
    <property type="match status" value="2"/>
</dbReference>
<evidence type="ECO:0000256" key="10">
    <source>
        <dbReference type="ARBA" id="ARBA00023209"/>
    </source>
</evidence>
<dbReference type="RefSeq" id="WP_237601280.1">
    <property type="nucleotide sequence ID" value="NZ_JAIRBA010000001.1"/>
</dbReference>
<feature type="domain" description="PLD phosphodiesterase" evidence="14">
    <location>
        <begin position="398"/>
        <end position="425"/>
    </location>
</feature>
<comment type="caution">
    <text evidence="15">The sequence shown here is derived from an EMBL/GenBank/DDBJ whole genome shotgun (WGS) entry which is preliminary data.</text>
</comment>
<dbReference type="Gene3D" id="3.30.870.10">
    <property type="entry name" value="Endonuclease Chain A"/>
    <property type="match status" value="2"/>
</dbReference>
<dbReference type="PANTHER" id="PTHR21248:SF22">
    <property type="entry name" value="PHOSPHOLIPASE D"/>
    <property type="match status" value="1"/>
</dbReference>
<dbReference type="InterPro" id="IPR022924">
    <property type="entry name" value="Cardiolipin_synthase"/>
</dbReference>
<dbReference type="InterPro" id="IPR027379">
    <property type="entry name" value="CLS_N"/>
</dbReference>
<keyword evidence="6" id="KW-0677">Repeat</keyword>
<dbReference type="InterPro" id="IPR001736">
    <property type="entry name" value="PLipase_D/transphosphatidylase"/>
</dbReference>
<feature type="active site" evidence="12">
    <location>
        <position position="410"/>
    </location>
</feature>
<comment type="catalytic activity">
    <reaction evidence="12">
        <text>2 a 1,2-diacyl-sn-glycero-3-phospho-(1'-sn-glycerol) = a cardiolipin + glycerol</text>
        <dbReference type="Rhea" id="RHEA:31451"/>
        <dbReference type="ChEBI" id="CHEBI:17754"/>
        <dbReference type="ChEBI" id="CHEBI:62237"/>
        <dbReference type="ChEBI" id="CHEBI:64716"/>
    </reaction>
</comment>
<evidence type="ECO:0000256" key="12">
    <source>
        <dbReference type="HAMAP-Rule" id="MF_01916"/>
    </source>
</evidence>
<evidence type="ECO:0000256" key="6">
    <source>
        <dbReference type="ARBA" id="ARBA00022737"/>
    </source>
</evidence>
<evidence type="ECO:0000256" key="13">
    <source>
        <dbReference type="NCBIfam" id="TIGR04265"/>
    </source>
</evidence>
<dbReference type="NCBIfam" id="TIGR04265">
    <property type="entry name" value="bac_cardiolipin"/>
    <property type="match status" value="1"/>
</dbReference>
<keyword evidence="10 12" id="KW-0594">Phospholipid biosynthesis</keyword>
<dbReference type="Proteomes" id="UP001139461">
    <property type="component" value="Unassembled WGS sequence"/>
</dbReference>
<dbReference type="InterPro" id="IPR030874">
    <property type="entry name" value="Cardiolipin_synth_Firmi"/>
</dbReference>
<dbReference type="AlphaFoldDB" id="A0A9X1QTC1"/>
<dbReference type="Pfam" id="PF13091">
    <property type="entry name" value="PLDc_2"/>
    <property type="match status" value="2"/>
</dbReference>
<feature type="domain" description="PLD phosphodiesterase" evidence="14">
    <location>
        <begin position="216"/>
        <end position="243"/>
    </location>
</feature>
<keyword evidence="11 12" id="KW-1208">Phospholipid metabolism</keyword>
<feature type="active site" evidence="12">
    <location>
        <position position="405"/>
    </location>
</feature>
<name>A0A9X1QTC1_9FLAO</name>
<comment type="similarity">
    <text evidence="12">Belongs to the phospholipase D family. Cardiolipin synthase subfamily.</text>
</comment>
<dbReference type="Pfam" id="PF13396">
    <property type="entry name" value="PLDc_N"/>
    <property type="match status" value="1"/>
</dbReference>
<evidence type="ECO:0000256" key="5">
    <source>
        <dbReference type="ARBA" id="ARBA00022692"/>
    </source>
</evidence>
<keyword evidence="7 12" id="KW-1133">Transmembrane helix</keyword>